<comment type="similarity">
    <text evidence="2 6">Belongs to the ATPase inhibitor family.</text>
</comment>
<evidence type="ECO:0000256" key="5">
    <source>
        <dbReference type="ARBA" id="ARBA00023128"/>
    </source>
</evidence>
<proteinExistence type="inferred from homology"/>
<dbReference type="AlphaFoldDB" id="A0A0N5BFN7"/>
<protein>
    <recommendedName>
        <fullName evidence="6">ATPase inhibitor, mitochondrial</fullName>
    </recommendedName>
</protein>
<name>A0A0N5BFN7_STREA</name>
<sequence length="116" mass="12814">MMLLQKVGRTTSRVINYNILRMLPGSIGSGPGSGLGHGGGAGGSIREGGGAFGKLEAAREAEYFHKLNNEQLKKMRDHLVKEIEAAKEQSKKHEEAIKRNEEMLKALEDHSEKYHE</sequence>
<keyword evidence="8" id="KW-1185">Reference proteome</keyword>
<evidence type="ECO:0000256" key="6">
    <source>
        <dbReference type="RuleBase" id="RU368087"/>
    </source>
</evidence>
<dbReference type="WBParaSite" id="SPAL_0000480300.1">
    <property type="protein sequence ID" value="SPAL_0000480300.1"/>
    <property type="gene ID" value="SPAL_0000480300"/>
</dbReference>
<keyword evidence="5 6" id="KW-0496">Mitochondrion</keyword>
<evidence type="ECO:0000256" key="4">
    <source>
        <dbReference type="ARBA" id="ARBA00023054"/>
    </source>
</evidence>
<evidence type="ECO:0000256" key="2">
    <source>
        <dbReference type="ARBA" id="ARBA00010901"/>
    </source>
</evidence>
<evidence type="ECO:0000256" key="7">
    <source>
        <dbReference type="SAM" id="MobiDB-lite"/>
    </source>
</evidence>
<evidence type="ECO:0000256" key="1">
    <source>
        <dbReference type="ARBA" id="ARBA00004173"/>
    </source>
</evidence>
<comment type="function">
    <text evidence="6">Thought to be a regulatory component of the ATP-synthesizing complex in the mitochondria.</text>
</comment>
<dbReference type="SUPFAM" id="SSF64602">
    <property type="entry name" value="F1 ATPase inhibitor, IF1, C-terminal domain"/>
    <property type="match status" value="1"/>
</dbReference>
<dbReference type="Pfam" id="PF04568">
    <property type="entry name" value="IATP"/>
    <property type="match status" value="1"/>
</dbReference>
<evidence type="ECO:0000256" key="3">
    <source>
        <dbReference type="ARBA" id="ARBA00022946"/>
    </source>
</evidence>
<dbReference type="STRING" id="174720.A0A0N5BFN7"/>
<comment type="subcellular location">
    <subcellularLocation>
        <location evidence="1 6">Mitochondrion</location>
    </subcellularLocation>
</comment>
<accession>A0A0N5BFN7</accession>
<dbReference type="PANTHER" id="PTHR48417">
    <property type="entry name" value="ATP SYNTHASE F1 SUBUNIT EPSILON"/>
    <property type="match status" value="1"/>
</dbReference>
<evidence type="ECO:0000313" key="9">
    <source>
        <dbReference type="WBParaSite" id="SPAL_0000480300.1"/>
    </source>
</evidence>
<reference evidence="9" key="1">
    <citation type="submission" date="2017-02" db="UniProtKB">
        <authorList>
            <consortium name="WormBaseParasite"/>
        </authorList>
    </citation>
    <scope>IDENTIFICATION</scope>
</reference>
<keyword evidence="4" id="KW-0175">Coiled coil</keyword>
<keyword evidence="3" id="KW-0809">Transit peptide</keyword>
<dbReference type="PANTHER" id="PTHR48417:SF1">
    <property type="entry name" value="ATP SYNTHASE F1 SUBUNIT EPSILON"/>
    <property type="match status" value="1"/>
</dbReference>
<organism evidence="8 9">
    <name type="scientific">Strongyloides papillosus</name>
    <name type="common">Intestinal threadworm</name>
    <dbReference type="NCBI Taxonomy" id="174720"/>
    <lineage>
        <taxon>Eukaryota</taxon>
        <taxon>Metazoa</taxon>
        <taxon>Ecdysozoa</taxon>
        <taxon>Nematoda</taxon>
        <taxon>Chromadorea</taxon>
        <taxon>Rhabditida</taxon>
        <taxon>Tylenchina</taxon>
        <taxon>Panagrolaimomorpha</taxon>
        <taxon>Strongyloidoidea</taxon>
        <taxon>Strongyloididae</taxon>
        <taxon>Strongyloides</taxon>
    </lineage>
</organism>
<dbReference type="Proteomes" id="UP000046392">
    <property type="component" value="Unplaced"/>
</dbReference>
<dbReference type="FunFam" id="1.20.5.500:FF:000007">
    <property type="entry name" value="ATPase inhibitor, putative"/>
    <property type="match status" value="1"/>
</dbReference>
<dbReference type="Gene3D" id="1.20.5.500">
    <property type="entry name" value="Single helix bin"/>
    <property type="match status" value="1"/>
</dbReference>
<dbReference type="InterPro" id="IPR007648">
    <property type="entry name" value="ATPase_inhibitor_mt"/>
</dbReference>
<evidence type="ECO:0000313" key="8">
    <source>
        <dbReference type="Proteomes" id="UP000046392"/>
    </source>
</evidence>
<dbReference type="GO" id="GO:0042030">
    <property type="term" value="F:ATPase inhibitor activity"/>
    <property type="evidence" value="ECO:0007669"/>
    <property type="project" value="InterPro"/>
</dbReference>
<feature type="region of interest" description="Disordered" evidence="7">
    <location>
        <begin position="86"/>
        <end position="116"/>
    </location>
</feature>
<dbReference type="GO" id="GO:0005739">
    <property type="term" value="C:mitochondrion"/>
    <property type="evidence" value="ECO:0007669"/>
    <property type="project" value="UniProtKB-SubCell"/>
</dbReference>